<feature type="domain" description="Leucine-rich repeat-containing N-terminal plant-type" evidence="5">
    <location>
        <begin position="32"/>
        <end position="69"/>
    </location>
</feature>
<dbReference type="PANTHER" id="PTHR48060">
    <property type="entry name" value="DNA DAMAGE-REPAIR/TOLERATION PROTEIN DRT100"/>
    <property type="match status" value="1"/>
</dbReference>
<evidence type="ECO:0000256" key="3">
    <source>
        <dbReference type="ARBA" id="ARBA00022737"/>
    </source>
</evidence>
<dbReference type="Pfam" id="PF00560">
    <property type="entry name" value="LRR_1"/>
    <property type="match status" value="2"/>
</dbReference>
<dbReference type="Gene3D" id="3.80.10.10">
    <property type="entry name" value="Ribonuclease Inhibitor"/>
    <property type="match status" value="1"/>
</dbReference>
<accession>A0AAV5E096</accession>
<dbReference type="PANTHER" id="PTHR48060:SF21">
    <property type="entry name" value="L DOMAIN-LIKE PROTEIN"/>
    <property type="match status" value="1"/>
</dbReference>
<evidence type="ECO:0000313" key="6">
    <source>
        <dbReference type="EMBL" id="GJN16085.1"/>
    </source>
</evidence>
<reference evidence="6" key="1">
    <citation type="journal article" date="2018" name="DNA Res.">
        <title>Multiple hybrid de novo genome assembly of finger millet, an orphan allotetraploid crop.</title>
        <authorList>
            <person name="Hatakeyama M."/>
            <person name="Aluri S."/>
            <person name="Balachadran M.T."/>
            <person name="Sivarajan S.R."/>
            <person name="Patrignani A."/>
            <person name="Gruter S."/>
            <person name="Poveda L."/>
            <person name="Shimizu-Inatsugi R."/>
            <person name="Baeten J."/>
            <person name="Francoijs K.J."/>
            <person name="Nataraja K.N."/>
            <person name="Reddy Y.A.N."/>
            <person name="Phadnis S."/>
            <person name="Ravikumar R.L."/>
            <person name="Schlapbach R."/>
            <person name="Sreeman S.M."/>
            <person name="Shimizu K.K."/>
        </authorList>
    </citation>
    <scope>NUCLEOTIDE SEQUENCE</scope>
</reference>
<keyword evidence="7" id="KW-1185">Reference proteome</keyword>
<proteinExistence type="predicted"/>
<dbReference type="EMBL" id="BQKI01000072">
    <property type="protein sequence ID" value="GJN16085.1"/>
    <property type="molecule type" value="Genomic_DNA"/>
</dbReference>
<dbReference type="InterPro" id="IPR032675">
    <property type="entry name" value="LRR_dom_sf"/>
</dbReference>
<feature type="chain" id="PRO_5043955152" description="Leucine-rich repeat-containing N-terminal plant-type domain-containing protein" evidence="4">
    <location>
        <begin position="23"/>
        <end position="169"/>
    </location>
</feature>
<dbReference type="InterPro" id="IPR013210">
    <property type="entry name" value="LRR_N_plant-typ"/>
</dbReference>
<comment type="caution">
    <text evidence="6">The sequence shown here is derived from an EMBL/GenBank/DDBJ whole genome shotgun (WGS) entry which is preliminary data.</text>
</comment>
<keyword evidence="3" id="KW-0677">Repeat</keyword>
<name>A0AAV5E096_ELECO</name>
<reference evidence="6" key="2">
    <citation type="submission" date="2021-12" db="EMBL/GenBank/DDBJ databases">
        <title>Resequencing data analysis of finger millet.</title>
        <authorList>
            <person name="Hatakeyama M."/>
            <person name="Aluri S."/>
            <person name="Balachadran M.T."/>
            <person name="Sivarajan S.R."/>
            <person name="Poveda L."/>
            <person name="Shimizu-Inatsugi R."/>
            <person name="Schlapbach R."/>
            <person name="Sreeman S.M."/>
            <person name="Shimizu K.K."/>
        </authorList>
    </citation>
    <scope>NUCLEOTIDE SEQUENCE</scope>
</reference>
<dbReference type="InterPro" id="IPR001611">
    <property type="entry name" value="Leu-rich_rpt"/>
</dbReference>
<keyword evidence="2 4" id="KW-0732">Signal</keyword>
<dbReference type="Proteomes" id="UP001054889">
    <property type="component" value="Unassembled WGS sequence"/>
</dbReference>
<gene>
    <name evidence="6" type="primary">gb03036</name>
    <name evidence="6" type="ORF">PR202_gb03036</name>
</gene>
<protein>
    <recommendedName>
        <fullName evidence="5">Leucine-rich repeat-containing N-terminal plant-type domain-containing protein</fullName>
    </recommendedName>
</protein>
<dbReference type="Pfam" id="PF08263">
    <property type="entry name" value="LRRNT_2"/>
    <property type="match status" value="1"/>
</dbReference>
<evidence type="ECO:0000313" key="7">
    <source>
        <dbReference type="Proteomes" id="UP001054889"/>
    </source>
</evidence>
<evidence type="ECO:0000256" key="4">
    <source>
        <dbReference type="SAM" id="SignalP"/>
    </source>
</evidence>
<sequence>MPSIFSLFCCLLLFFSKSIVFAAAPANNSEIDRQTLLCFKSGIYSDPLGILNSWLNTSLNFCHWPGVTCGAGIPIRVVSLDLTGNFISGAIPEELGTLPQLQTLMLASNRLEANCSSLDTLILSRNNLSGEIPAALFSYLPRLGTVDLQINSLSGVVPPFGDSAQGPRQ</sequence>
<organism evidence="6 7">
    <name type="scientific">Eleusine coracana subsp. coracana</name>
    <dbReference type="NCBI Taxonomy" id="191504"/>
    <lineage>
        <taxon>Eukaryota</taxon>
        <taxon>Viridiplantae</taxon>
        <taxon>Streptophyta</taxon>
        <taxon>Embryophyta</taxon>
        <taxon>Tracheophyta</taxon>
        <taxon>Spermatophyta</taxon>
        <taxon>Magnoliopsida</taxon>
        <taxon>Liliopsida</taxon>
        <taxon>Poales</taxon>
        <taxon>Poaceae</taxon>
        <taxon>PACMAD clade</taxon>
        <taxon>Chloridoideae</taxon>
        <taxon>Cynodonteae</taxon>
        <taxon>Eleusininae</taxon>
        <taxon>Eleusine</taxon>
    </lineage>
</organism>
<evidence type="ECO:0000256" key="2">
    <source>
        <dbReference type="ARBA" id="ARBA00022729"/>
    </source>
</evidence>
<dbReference type="SUPFAM" id="SSF52058">
    <property type="entry name" value="L domain-like"/>
    <property type="match status" value="1"/>
</dbReference>
<evidence type="ECO:0000256" key="1">
    <source>
        <dbReference type="ARBA" id="ARBA00022614"/>
    </source>
</evidence>
<dbReference type="InterPro" id="IPR053211">
    <property type="entry name" value="DNA_repair-toleration"/>
</dbReference>
<evidence type="ECO:0000259" key="5">
    <source>
        <dbReference type="Pfam" id="PF08263"/>
    </source>
</evidence>
<dbReference type="AlphaFoldDB" id="A0AAV5E096"/>
<keyword evidence="1" id="KW-0433">Leucine-rich repeat</keyword>
<feature type="signal peptide" evidence="4">
    <location>
        <begin position="1"/>
        <end position="22"/>
    </location>
</feature>